<dbReference type="EMBL" id="MDTU01000002">
    <property type="protein sequence ID" value="ODN41553.1"/>
    <property type="molecule type" value="Genomic_DNA"/>
</dbReference>
<keyword evidence="2" id="KW-1185">Reference proteome</keyword>
<protein>
    <submittedName>
        <fullName evidence="1">Phage tail protein I</fullName>
    </submittedName>
</protein>
<evidence type="ECO:0000313" key="1">
    <source>
        <dbReference type="EMBL" id="ODN41553.1"/>
    </source>
</evidence>
<accession>A0ABX2ZZA2</accession>
<evidence type="ECO:0000313" key="2">
    <source>
        <dbReference type="Proteomes" id="UP000094329"/>
    </source>
</evidence>
<gene>
    <name evidence="1" type="ORF">BGC07_15710</name>
</gene>
<proteinExistence type="predicted"/>
<dbReference type="NCBIfam" id="TIGR01634">
    <property type="entry name" value="tail_P2_I"/>
    <property type="match status" value="1"/>
</dbReference>
<name>A0ABX2ZZA2_9GAMM</name>
<reference evidence="1 2" key="1">
    <citation type="submission" date="2016-08" db="EMBL/GenBank/DDBJ databases">
        <title>Draft genome sequence of Candidatus Piscirickettsia litoralis, from seawater.</title>
        <authorList>
            <person name="Wan X."/>
            <person name="Lee A.J."/>
            <person name="Hou S."/>
            <person name="Donachie S.P."/>
        </authorList>
    </citation>
    <scope>NUCLEOTIDE SEQUENCE [LARGE SCALE GENOMIC DNA]</scope>
    <source>
        <strain evidence="1 2">Y2</strain>
    </source>
</reference>
<dbReference type="RefSeq" id="WP_069314018.1">
    <property type="nucleotide sequence ID" value="NZ_MDTU01000002.1"/>
</dbReference>
<dbReference type="Pfam" id="PF09684">
    <property type="entry name" value="Tail_P2_I"/>
    <property type="match status" value="1"/>
</dbReference>
<dbReference type="Proteomes" id="UP000094329">
    <property type="component" value="Unassembled WGS sequence"/>
</dbReference>
<sequence>MPSILPKNATALEVAFDELVEKKFSQLPPVGNLWSAEKCAEAFLPYLAWTLSVDDWDGRWPLEVRRNVVANAVRLHQIKGTPAAVKLALENLKINAEVESWHQKEPRGEPYTFTVTAYVKENLAQGETFLSPELYSYVNRAIENAKNLRSDYSFQLAVGFENTLTSASALHTTHMQKHTMISSYSIPRINAQLPAAAGRVHTTMIRKITMETA</sequence>
<comment type="caution">
    <text evidence="1">The sequence shown here is derived from an EMBL/GenBank/DDBJ whole genome shotgun (WGS) entry which is preliminary data.</text>
</comment>
<dbReference type="InterPro" id="IPR006521">
    <property type="entry name" value="Tail_protein_I"/>
</dbReference>
<organism evidence="1 2">
    <name type="scientific">Piscirickettsia litoralis</name>
    <dbReference type="NCBI Taxonomy" id="1891921"/>
    <lineage>
        <taxon>Bacteria</taxon>
        <taxon>Pseudomonadati</taxon>
        <taxon>Pseudomonadota</taxon>
        <taxon>Gammaproteobacteria</taxon>
        <taxon>Thiotrichales</taxon>
        <taxon>Piscirickettsiaceae</taxon>
        <taxon>Piscirickettsia</taxon>
    </lineage>
</organism>